<keyword evidence="2" id="KW-1185">Reference proteome</keyword>
<dbReference type="Proteomes" id="UP000703661">
    <property type="component" value="Unassembled WGS sequence"/>
</dbReference>
<dbReference type="EMBL" id="JAAAID010000696">
    <property type="protein sequence ID" value="KAG0014739.1"/>
    <property type="molecule type" value="Genomic_DNA"/>
</dbReference>
<organism evidence="1 2">
    <name type="scientific">Entomortierella chlamydospora</name>
    <dbReference type="NCBI Taxonomy" id="101097"/>
    <lineage>
        <taxon>Eukaryota</taxon>
        <taxon>Fungi</taxon>
        <taxon>Fungi incertae sedis</taxon>
        <taxon>Mucoromycota</taxon>
        <taxon>Mortierellomycotina</taxon>
        <taxon>Mortierellomycetes</taxon>
        <taxon>Mortierellales</taxon>
        <taxon>Mortierellaceae</taxon>
        <taxon>Entomortierella</taxon>
    </lineage>
</organism>
<reference evidence="1" key="1">
    <citation type="journal article" date="2020" name="Fungal Divers.">
        <title>Resolving the Mortierellaceae phylogeny through synthesis of multi-gene phylogenetics and phylogenomics.</title>
        <authorList>
            <person name="Vandepol N."/>
            <person name="Liber J."/>
            <person name="Desiro A."/>
            <person name="Na H."/>
            <person name="Kennedy M."/>
            <person name="Barry K."/>
            <person name="Grigoriev I.V."/>
            <person name="Miller A.N."/>
            <person name="O'Donnell K."/>
            <person name="Stajich J.E."/>
            <person name="Bonito G."/>
        </authorList>
    </citation>
    <scope>NUCLEOTIDE SEQUENCE</scope>
    <source>
        <strain evidence="1">NRRL 2769</strain>
    </source>
</reference>
<dbReference type="AlphaFoldDB" id="A0A9P6T051"/>
<gene>
    <name evidence="1" type="ORF">BGZ80_010252</name>
</gene>
<protein>
    <submittedName>
        <fullName evidence="1">Uncharacterized protein</fullName>
    </submittedName>
</protein>
<name>A0A9P6T051_9FUNG</name>
<accession>A0A9P6T051</accession>
<evidence type="ECO:0000313" key="2">
    <source>
        <dbReference type="Proteomes" id="UP000703661"/>
    </source>
</evidence>
<evidence type="ECO:0000313" key="1">
    <source>
        <dbReference type="EMBL" id="KAG0014739.1"/>
    </source>
</evidence>
<proteinExistence type="predicted"/>
<sequence>MTGLITDISGRHSNNMKIKVFWLRDARMGDGFGPLLVQVNSKYQLSVSGPSCPKFNNHCNSIYQTGSSSGVSRSLLVPKTPITLTVLNPKDKKEFVNSTTREVSLE</sequence>
<comment type="caution">
    <text evidence="1">The sequence shown here is derived from an EMBL/GenBank/DDBJ whole genome shotgun (WGS) entry which is preliminary data.</text>
</comment>